<sequence>MEDTMIELVEVCRQKEFHCMHDNVDDLIESVINSKLLSINLESQRLDKKKQEVKNVVEQPTERGTQPEYSLSMGYKHLNTTPETESDEIKKSGVEELVPIPRECEVTLEDKRECDVPVCENSPIFDDHSEIFSDSNNDDISSDDDAFEDIEYVEASFPDPELVSLEENDVYQEDEKFNLEDIQDVILREKLLSINRLIADIESLNDNPTPDCVLKSSASFPIFEEFDNSLLDNSSPKFETFSNHTEEMRNGSTTSHADNSLPEYEFFCYEIESDQERLTSIVMNDISDNSTNDPLLEEVDLFLASDNLIPSDIENFGYDSEWDIHFLEGLLVDDSNLFPENESTDFDRQDDPLFPRPPPEPPDVKFDLELNSGKVISAVMNDIEELIDDECFDPRGEINVFVNVEDDDYFPFMFVIRIFLPYLIYLEVFPLLLSAESEDTIFDSGIFV</sequence>
<organism evidence="2">
    <name type="scientific">Tanacetum cinerariifolium</name>
    <name type="common">Dalmatian daisy</name>
    <name type="synonym">Chrysanthemum cinerariifolium</name>
    <dbReference type="NCBI Taxonomy" id="118510"/>
    <lineage>
        <taxon>Eukaryota</taxon>
        <taxon>Viridiplantae</taxon>
        <taxon>Streptophyta</taxon>
        <taxon>Embryophyta</taxon>
        <taxon>Tracheophyta</taxon>
        <taxon>Spermatophyta</taxon>
        <taxon>Magnoliopsida</taxon>
        <taxon>eudicotyledons</taxon>
        <taxon>Gunneridae</taxon>
        <taxon>Pentapetalae</taxon>
        <taxon>asterids</taxon>
        <taxon>campanulids</taxon>
        <taxon>Asterales</taxon>
        <taxon>Asteraceae</taxon>
        <taxon>Asteroideae</taxon>
        <taxon>Anthemideae</taxon>
        <taxon>Anthemidinae</taxon>
        <taxon>Tanacetum</taxon>
    </lineage>
</organism>
<evidence type="ECO:0000256" key="1">
    <source>
        <dbReference type="SAM" id="MobiDB-lite"/>
    </source>
</evidence>
<reference evidence="2" key="1">
    <citation type="journal article" date="2019" name="Sci. Rep.">
        <title>Draft genome of Tanacetum cinerariifolium, the natural source of mosquito coil.</title>
        <authorList>
            <person name="Yamashiro T."/>
            <person name="Shiraishi A."/>
            <person name="Satake H."/>
            <person name="Nakayama K."/>
        </authorList>
    </citation>
    <scope>NUCLEOTIDE SEQUENCE</scope>
</reference>
<evidence type="ECO:0000313" key="2">
    <source>
        <dbReference type="EMBL" id="GEV81399.1"/>
    </source>
</evidence>
<comment type="caution">
    <text evidence="2">The sequence shown here is derived from an EMBL/GenBank/DDBJ whole genome shotgun (WGS) entry which is preliminary data.</text>
</comment>
<evidence type="ECO:0008006" key="3">
    <source>
        <dbReference type="Google" id="ProtNLM"/>
    </source>
</evidence>
<accession>A0A699GQK5</accession>
<proteinExistence type="predicted"/>
<name>A0A699GQK5_TANCI</name>
<protein>
    <recommendedName>
        <fullName evidence="3">Reverse transcriptase domain-containing protein</fullName>
    </recommendedName>
</protein>
<gene>
    <name evidence="2" type="ORF">Tci_153376</name>
</gene>
<feature type="region of interest" description="Disordered" evidence="1">
    <location>
        <begin position="49"/>
        <end position="71"/>
    </location>
</feature>
<dbReference type="EMBL" id="BKCJ010035153">
    <property type="protein sequence ID" value="GEV81399.1"/>
    <property type="molecule type" value="Genomic_DNA"/>
</dbReference>
<dbReference type="AlphaFoldDB" id="A0A699GQK5"/>